<keyword evidence="2" id="KW-1185">Reference proteome</keyword>
<dbReference type="AlphaFoldDB" id="A0A317NBT2"/>
<organism evidence="1 2">
    <name type="scientific">Nocardia neocaledoniensis</name>
    <dbReference type="NCBI Taxonomy" id="236511"/>
    <lineage>
        <taxon>Bacteria</taxon>
        <taxon>Bacillati</taxon>
        <taxon>Actinomycetota</taxon>
        <taxon>Actinomycetes</taxon>
        <taxon>Mycobacteriales</taxon>
        <taxon>Nocardiaceae</taxon>
        <taxon>Nocardia</taxon>
    </lineage>
</organism>
<dbReference type="NCBIfam" id="NF040657">
    <property type="entry name" value="immun_SitI3"/>
    <property type="match status" value="1"/>
</dbReference>
<dbReference type="RefSeq" id="WP_110039433.1">
    <property type="nucleotide sequence ID" value="NZ_QGTL01000008.1"/>
</dbReference>
<dbReference type="InterPro" id="IPR049799">
    <property type="entry name" value="SitI3-like"/>
</dbReference>
<name>A0A317NBT2_9NOCA</name>
<reference evidence="1 2" key="1">
    <citation type="submission" date="2018-05" db="EMBL/GenBank/DDBJ databases">
        <title>Genomic Encyclopedia of Type Strains, Phase IV (KMG-IV): sequencing the most valuable type-strain genomes for metagenomic binning, comparative biology and taxonomic classification.</title>
        <authorList>
            <person name="Goeker M."/>
        </authorList>
    </citation>
    <scope>NUCLEOTIDE SEQUENCE [LARGE SCALE GENOMIC DNA]</scope>
    <source>
        <strain evidence="1 2">DSM 44717</strain>
    </source>
</reference>
<dbReference type="Proteomes" id="UP000246410">
    <property type="component" value="Unassembled WGS sequence"/>
</dbReference>
<gene>
    <name evidence="1" type="ORF">DFR69_10887</name>
</gene>
<sequence length="157" mass="17392">MALDYMIAIATDRSAAEIATSVDALAVPRMISAGVGAESLLDGVAARRGLYLRVSATRSPAWGDPVEDGFGIRPTVSIFFRLNKTEALHDQVTDVVFVATELFAAMPCDMIVYFLESGDVWAIRRSGRLEIHSASSMWTPERRSMIRQPYNEMSYRL</sequence>
<protein>
    <submittedName>
        <fullName evidence="1">Uncharacterized protein</fullName>
    </submittedName>
</protein>
<proteinExistence type="predicted"/>
<dbReference type="EMBL" id="QGTL01000008">
    <property type="protein sequence ID" value="PWV72776.1"/>
    <property type="molecule type" value="Genomic_DNA"/>
</dbReference>
<evidence type="ECO:0000313" key="2">
    <source>
        <dbReference type="Proteomes" id="UP000246410"/>
    </source>
</evidence>
<evidence type="ECO:0000313" key="1">
    <source>
        <dbReference type="EMBL" id="PWV72776.1"/>
    </source>
</evidence>
<comment type="caution">
    <text evidence="1">The sequence shown here is derived from an EMBL/GenBank/DDBJ whole genome shotgun (WGS) entry which is preliminary data.</text>
</comment>
<accession>A0A317NBT2</accession>